<evidence type="ECO:0000313" key="2">
    <source>
        <dbReference type="Proteomes" id="UP000799324"/>
    </source>
</evidence>
<gene>
    <name evidence="1" type="ORF">K491DRAFT_418291</name>
</gene>
<reference evidence="1" key="1">
    <citation type="journal article" date="2020" name="Stud. Mycol.">
        <title>101 Dothideomycetes genomes: a test case for predicting lifestyles and emergence of pathogens.</title>
        <authorList>
            <person name="Haridas S."/>
            <person name="Albert R."/>
            <person name="Binder M."/>
            <person name="Bloem J."/>
            <person name="Labutti K."/>
            <person name="Salamov A."/>
            <person name="Andreopoulos B."/>
            <person name="Baker S."/>
            <person name="Barry K."/>
            <person name="Bills G."/>
            <person name="Bluhm B."/>
            <person name="Cannon C."/>
            <person name="Castanera R."/>
            <person name="Culley D."/>
            <person name="Daum C."/>
            <person name="Ezra D."/>
            <person name="Gonzalez J."/>
            <person name="Henrissat B."/>
            <person name="Kuo A."/>
            <person name="Liang C."/>
            <person name="Lipzen A."/>
            <person name="Lutzoni F."/>
            <person name="Magnuson J."/>
            <person name="Mondo S."/>
            <person name="Nolan M."/>
            <person name="Ohm R."/>
            <person name="Pangilinan J."/>
            <person name="Park H.-J."/>
            <person name="Ramirez L."/>
            <person name="Alfaro M."/>
            <person name="Sun H."/>
            <person name="Tritt A."/>
            <person name="Yoshinaga Y."/>
            <person name="Zwiers L.-H."/>
            <person name="Turgeon B."/>
            <person name="Goodwin S."/>
            <person name="Spatafora J."/>
            <person name="Crous P."/>
            <person name="Grigoriev I."/>
        </authorList>
    </citation>
    <scope>NUCLEOTIDE SEQUENCE</scope>
    <source>
        <strain evidence="1">CBS 122681</strain>
    </source>
</reference>
<dbReference type="Proteomes" id="UP000799324">
    <property type="component" value="Unassembled WGS sequence"/>
</dbReference>
<name>A0A6A6TSF9_9PLEO</name>
<dbReference type="AlphaFoldDB" id="A0A6A6TSF9"/>
<evidence type="ECO:0000313" key="1">
    <source>
        <dbReference type="EMBL" id="KAF2661554.1"/>
    </source>
</evidence>
<proteinExistence type="predicted"/>
<protein>
    <submittedName>
        <fullName evidence="1">Uncharacterized protein</fullName>
    </submittedName>
</protein>
<dbReference type="EMBL" id="MU004293">
    <property type="protein sequence ID" value="KAF2661554.1"/>
    <property type="molecule type" value="Genomic_DNA"/>
</dbReference>
<organism evidence="1 2">
    <name type="scientific">Lophiostoma macrostomum CBS 122681</name>
    <dbReference type="NCBI Taxonomy" id="1314788"/>
    <lineage>
        <taxon>Eukaryota</taxon>
        <taxon>Fungi</taxon>
        <taxon>Dikarya</taxon>
        <taxon>Ascomycota</taxon>
        <taxon>Pezizomycotina</taxon>
        <taxon>Dothideomycetes</taxon>
        <taxon>Pleosporomycetidae</taxon>
        <taxon>Pleosporales</taxon>
        <taxon>Lophiostomataceae</taxon>
        <taxon>Lophiostoma</taxon>
    </lineage>
</organism>
<sequence>MPPAGTATGGSVAQENTRNRVQVPILLVEHHSGFTLLSVLLEQSRWTSLSAARREVLAQLSTARFPTSQGALDDRLEILPFYTDITSLMSSSATKSAICVIIQLSFFYQELYATIRSDSDSRSIFMLIQYNCLHVAFACPTGCQARPNFGAIRTVYQRKAF</sequence>
<accession>A0A6A6TSF9</accession>
<keyword evidence="2" id="KW-1185">Reference proteome</keyword>